<accession>A0A5N6KDD0</accession>
<reference evidence="1 2" key="1">
    <citation type="submission" date="2019-06" db="EMBL/GenBank/DDBJ databases">
        <title>Genome Sequence of the Brown Rot Fungal Pathogen Monilinia laxa.</title>
        <authorList>
            <person name="De Miccolis Angelini R.M."/>
            <person name="Landi L."/>
            <person name="Abate D."/>
            <person name="Pollastro S."/>
            <person name="Romanazzi G."/>
            <person name="Faretra F."/>
        </authorList>
    </citation>
    <scope>NUCLEOTIDE SEQUENCE [LARGE SCALE GENOMIC DNA]</scope>
    <source>
        <strain evidence="1 2">Mlax316</strain>
    </source>
</reference>
<sequence>MDVAASAPWVEGVETRGVRTHFYLNNPLFKAQLQSEIMPKLLAKSIVKPNKIKFVEGKTLLERAQKALDALRRKQASGERLVWRIAGDD</sequence>
<evidence type="ECO:0000313" key="2">
    <source>
        <dbReference type="Proteomes" id="UP000326757"/>
    </source>
</evidence>
<organism evidence="1 2">
    <name type="scientific">Monilinia laxa</name>
    <name type="common">Brown rot fungus</name>
    <name type="synonym">Sclerotinia laxa</name>
    <dbReference type="NCBI Taxonomy" id="61186"/>
    <lineage>
        <taxon>Eukaryota</taxon>
        <taxon>Fungi</taxon>
        <taxon>Dikarya</taxon>
        <taxon>Ascomycota</taxon>
        <taxon>Pezizomycotina</taxon>
        <taxon>Leotiomycetes</taxon>
        <taxon>Helotiales</taxon>
        <taxon>Sclerotiniaceae</taxon>
        <taxon>Monilinia</taxon>
    </lineage>
</organism>
<dbReference type="OrthoDB" id="9992527at2759"/>
<comment type="caution">
    <text evidence="1">The sequence shown here is derived from an EMBL/GenBank/DDBJ whole genome shotgun (WGS) entry which is preliminary data.</text>
</comment>
<dbReference type="AlphaFoldDB" id="A0A5N6KDD0"/>
<proteinExistence type="predicted"/>
<keyword evidence="2" id="KW-1185">Reference proteome</keyword>
<name>A0A5N6KDD0_MONLA</name>
<gene>
    <name evidence="1" type="ORF">EYC80_003285</name>
</gene>
<dbReference type="EMBL" id="VIGI01000004">
    <property type="protein sequence ID" value="KAB8301416.1"/>
    <property type="molecule type" value="Genomic_DNA"/>
</dbReference>
<protein>
    <submittedName>
        <fullName evidence="1">Uncharacterized protein</fullName>
    </submittedName>
</protein>
<dbReference type="Proteomes" id="UP000326757">
    <property type="component" value="Unassembled WGS sequence"/>
</dbReference>
<evidence type="ECO:0000313" key="1">
    <source>
        <dbReference type="EMBL" id="KAB8301416.1"/>
    </source>
</evidence>